<dbReference type="Proteomes" id="UP000614601">
    <property type="component" value="Unassembled WGS sequence"/>
</dbReference>
<keyword evidence="2" id="KW-1185">Reference proteome</keyword>
<accession>A0A811LEU1</accession>
<name>A0A811LEU1_9BILA</name>
<gene>
    <name evidence="1" type="ORF">BOKJ2_LOCUS11899</name>
</gene>
<protein>
    <submittedName>
        <fullName evidence="1">Uncharacterized protein</fullName>
    </submittedName>
</protein>
<proteinExistence type="predicted"/>
<dbReference type="EMBL" id="CAJFDH010000005">
    <property type="protein sequence ID" value="CAD5226081.1"/>
    <property type="molecule type" value="Genomic_DNA"/>
</dbReference>
<evidence type="ECO:0000313" key="1">
    <source>
        <dbReference type="EMBL" id="CAD5226081.1"/>
    </source>
</evidence>
<dbReference type="Proteomes" id="UP000783686">
    <property type="component" value="Unassembled WGS sequence"/>
</dbReference>
<reference evidence="1" key="1">
    <citation type="submission" date="2020-09" db="EMBL/GenBank/DDBJ databases">
        <authorList>
            <person name="Kikuchi T."/>
        </authorList>
    </citation>
    <scope>NUCLEOTIDE SEQUENCE</scope>
    <source>
        <strain evidence="1">SH1</strain>
    </source>
</reference>
<dbReference type="AlphaFoldDB" id="A0A811LEU1"/>
<evidence type="ECO:0000313" key="2">
    <source>
        <dbReference type="Proteomes" id="UP000614601"/>
    </source>
</evidence>
<dbReference type="EMBL" id="CAJFCW020000005">
    <property type="protein sequence ID" value="CAG9121726.1"/>
    <property type="molecule type" value="Genomic_DNA"/>
</dbReference>
<sequence>MAYMFAARCRGEPVSSSPGNYCVVFARDITGTSESFCTKEAAIPTGVETGYATSNDNLTQYTHYIKFTHTCHEHGDGERISGIAFVDHSERKLINNHICGDKNFEPSIGYNFGIIELSQLNYRQPAS</sequence>
<comment type="caution">
    <text evidence="1">The sequence shown here is derived from an EMBL/GenBank/DDBJ whole genome shotgun (WGS) entry which is preliminary data.</text>
</comment>
<organism evidence="1 2">
    <name type="scientific">Bursaphelenchus okinawaensis</name>
    <dbReference type="NCBI Taxonomy" id="465554"/>
    <lineage>
        <taxon>Eukaryota</taxon>
        <taxon>Metazoa</taxon>
        <taxon>Ecdysozoa</taxon>
        <taxon>Nematoda</taxon>
        <taxon>Chromadorea</taxon>
        <taxon>Rhabditida</taxon>
        <taxon>Tylenchina</taxon>
        <taxon>Tylenchomorpha</taxon>
        <taxon>Aphelenchoidea</taxon>
        <taxon>Aphelenchoididae</taxon>
        <taxon>Bursaphelenchus</taxon>
    </lineage>
</organism>